<name>A0ABT8SNP2_9CAUL</name>
<keyword evidence="3" id="KW-1185">Reference proteome</keyword>
<evidence type="ECO:0000259" key="1">
    <source>
        <dbReference type="Pfam" id="PF02464"/>
    </source>
</evidence>
<organism evidence="2 3">
    <name type="scientific">Peiella sedimenti</name>
    <dbReference type="NCBI Taxonomy" id="3061083"/>
    <lineage>
        <taxon>Bacteria</taxon>
        <taxon>Pseudomonadati</taxon>
        <taxon>Pseudomonadota</taxon>
        <taxon>Alphaproteobacteria</taxon>
        <taxon>Caulobacterales</taxon>
        <taxon>Caulobacteraceae</taxon>
        <taxon>Peiella</taxon>
    </lineage>
</organism>
<evidence type="ECO:0000313" key="3">
    <source>
        <dbReference type="Proteomes" id="UP001169063"/>
    </source>
</evidence>
<dbReference type="NCBIfam" id="TIGR00199">
    <property type="entry name" value="PncC_domain"/>
    <property type="match status" value="1"/>
</dbReference>
<protein>
    <submittedName>
        <fullName evidence="2">CinA family protein</fullName>
    </submittedName>
</protein>
<dbReference type="SUPFAM" id="SSF142433">
    <property type="entry name" value="CinA-like"/>
    <property type="match status" value="1"/>
</dbReference>
<dbReference type="InterPro" id="IPR008136">
    <property type="entry name" value="CinA_C"/>
</dbReference>
<dbReference type="Pfam" id="PF02464">
    <property type="entry name" value="CinA"/>
    <property type="match status" value="1"/>
</dbReference>
<feature type="domain" description="CinA C-terminal" evidence="1">
    <location>
        <begin position="8"/>
        <end position="160"/>
    </location>
</feature>
<comment type="caution">
    <text evidence="2">The sequence shown here is derived from an EMBL/GenBank/DDBJ whole genome shotgun (WGS) entry which is preliminary data.</text>
</comment>
<dbReference type="RefSeq" id="WP_302110426.1">
    <property type="nucleotide sequence ID" value="NZ_JAUKTR010000004.1"/>
</dbReference>
<proteinExistence type="predicted"/>
<sequence length="163" mass="16858">MFPRDIEDAADRLLQACRARNLWVTTAESCTGGLLGAALTCAPGTSAVFDRGFITYSNAAKVVLLGVDKGLLERHGAVSPEVAQAMAQGAKTKAGADIGIGVTGVAGPGGGSEGKPVGLVHFGVALRDGFVIHREKRFGDLGRDQVRLEAVRYGLQLLIEAAG</sequence>
<dbReference type="InterPro" id="IPR036653">
    <property type="entry name" value="CinA-like_C"/>
</dbReference>
<reference evidence="2" key="1">
    <citation type="submission" date="2023-07" db="EMBL/GenBank/DDBJ databases">
        <title>Brevundimonas soil sp. nov., isolated from the soil of chemical plant.</title>
        <authorList>
            <person name="Wu N."/>
        </authorList>
    </citation>
    <scope>NUCLEOTIDE SEQUENCE</scope>
    <source>
        <strain evidence="2">XZ-24</strain>
    </source>
</reference>
<dbReference type="Proteomes" id="UP001169063">
    <property type="component" value="Unassembled WGS sequence"/>
</dbReference>
<dbReference type="Gene3D" id="3.90.950.20">
    <property type="entry name" value="CinA-like"/>
    <property type="match status" value="1"/>
</dbReference>
<accession>A0ABT8SNP2</accession>
<gene>
    <name evidence="2" type="ORF">Q0812_11220</name>
</gene>
<dbReference type="EMBL" id="JAUKTR010000004">
    <property type="protein sequence ID" value="MDO1559996.1"/>
    <property type="molecule type" value="Genomic_DNA"/>
</dbReference>
<evidence type="ECO:0000313" key="2">
    <source>
        <dbReference type="EMBL" id="MDO1559996.1"/>
    </source>
</evidence>